<proteinExistence type="predicted"/>
<dbReference type="RefSeq" id="WP_054470927.1">
    <property type="nucleotide sequence ID" value="NZ_JAOCDZ010000018.1"/>
</dbReference>
<feature type="compositionally biased region" description="Basic and acidic residues" evidence="1">
    <location>
        <begin position="238"/>
        <end position="257"/>
    </location>
</feature>
<evidence type="ECO:0000313" key="4">
    <source>
        <dbReference type="Proteomes" id="UP001161094"/>
    </source>
</evidence>
<evidence type="ECO:0000313" key="3">
    <source>
        <dbReference type="EMBL" id="MDH0738691.1"/>
    </source>
</evidence>
<organism evidence="3 4">
    <name type="scientific">Achromobacter spanius</name>
    <dbReference type="NCBI Taxonomy" id="217203"/>
    <lineage>
        <taxon>Bacteria</taxon>
        <taxon>Pseudomonadati</taxon>
        <taxon>Pseudomonadota</taxon>
        <taxon>Betaproteobacteria</taxon>
        <taxon>Burkholderiales</taxon>
        <taxon>Alcaligenaceae</taxon>
        <taxon>Achromobacter</taxon>
    </lineage>
</organism>
<keyword evidence="2" id="KW-0472">Membrane</keyword>
<keyword evidence="2" id="KW-1133">Transmembrane helix</keyword>
<evidence type="ECO:0000256" key="1">
    <source>
        <dbReference type="SAM" id="MobiDB-lite"/>
    </source>
</evidence>
<protein>
    <submittedName>
        <fullName evidence="3">Type IV conjugative transfer system protein TraE</fullName>
    </submittedName>
</protein>
<dbReference type="InterPro" id="IPR007973">
    <property type="entry name" value="Pilus_assembly_TraE"/>
</dbReference>
<feature type="transmembrane region" description="Helical" evidence="2">
    <location>
        <begin position="20"/>
        <end position="39"/>
    </location>
</feature>
<sequence length="257" mass="28520">MKLNFLTKSWRSAERSVQFLLVILLIESVVTLGALYGWLKKDVVTRLVPPRMTVEAEISADSASKDYLISVALTAATLTGNVSPKNVTFVADAMGLITSPAIYPEVRRRLFALAMDPVFKDRGGSVTFTATGMDYEARTKTVFIKGELQSTTTAGPIGKGTPYVYEIQVAIENGWPQISKFDHYPGKQEKSQHWQSRNRRALEREAAEHAADQRAEDAAKDPWFDDAVRFGAAGGSVETRDLMSDERRQNNEQGESK</sequence>
<comment type="caution">
    <text evidence="3">The sequence shown here is derived from an EMBL/GenBank/DDBJ whole genome shotgun (WGS) entry which is preliminary data.</text>
</comment>
<accession>A0AA42LSG4</accession>
<feature type="compositionally biased region" description="Basic and acidic residues" evidence="1">
    <location>
        <begin position="200"/>
        <end position="228"/>
    </location>
</feature>
<evidence type="ECO:0000256" key="2">
    <source>
        <dbReference type="SAM" id="Phobius"/>
    </source>
</evidence>
<dbReference type="Proteomes" id="UP001161094">
    <property type="component" value="Unassembled WGS sequence"/>
</dbReference>
<keyword evidence="2" id="KW-0812">Transmembrane</keyword>
<dbReference type="Pfam" id="PF05309">
    <property type="entry name" value="TraE"/>
    <property type="match status" value="1"/>
</dbReference>
<dbReference type="EMBL" id="JAOCDZ010000018">
    <property type="protein sequence ID" value="MDH0738691.1"/>
    <property type="molecule type" value="Genomic_DNA"/>
</dbReference>
<reference evidence="3" key="1">
    <citation type="submission" date="2022-09" db="EMBL/GenBank/DDBJ databases">
        <title>Intensive care unit water sources are persistently colonized with multi-drug resistant bacteria and are the site of extensive horizontal gene transfer of antibiotic resistance genes.</title>
        <authorList>
            <person name="Diorio-Toth L."/>
        </authorList>
    </citation>
    <scope>NUCLEOTIDE SEQUENCE</scope>
    <source>
        <strain evidence="3">GD03843</strain>
    </source>
</reference>
<feature type="region of interest" description="Disordered" evidence="1">
    <location>
        <begin position="182"/>
        <end position="257"/>
    </location>
</feature>
<dbReference type="AlphaFoldDB" id="A0AA42LSG4"/>
<feature type="compositionally biased region" description="Basic and acidic residues" evidence="1">
    <location>
        <begin position="182"/>
        <end position="192"/>
    </location>
</feature>
<name>A0AA42LSG4_9BURK</name>
<gene>
    <name evidence="3" type="ORF">N5D93_22930</name>
</gene>